<name>A0A1G2SAV8_9BACT</name>
<dbReference type="AlphaFoldDB" id="A0A1G2SAV8"/>
<gene>
    <name evidence="1" type="ORF">A2675_03405</name>
</gene>
<accession>A0A1G2SAV8</accession>
<dbReference type="EMBL" id="MHUS01000010">
    <property type="protein sequence ID" value="OHA81491.1"/>
    <property type="molecule type" value="Genomic_DNA"/>
</dbReference>
<organism evidence="1 2">
    <name type="scientific">Candidatus Yonathbacteria bacterium RIFCSPHIGHO2_01_FULL_51_10</name>
    <dbReference type="NCBI Taxonomy" id="1802723"/>
    <lineage>
        <taxon>Bacteria</taxon>
        <taxon>Candidatus Yonathiibacteriota</taxon>
    </lineage>
</organism>
<proteinExistence type="predicted"/>
<dbReference type="STRING" id="1802723.A2675_03405"/>
<protein>
    <recommendedName>
        <fullName evidence="3">Nmd3 N-terminal domain-containing protein</fullName>
    </recommendedName>
</protein>
<comment type="caution">
    <text evidence="1">The sequence shown here is derived from an EMBL/GenBank/DDBJ whole genome shotgun (WGS) entry which is preliminary data.</text>
</comment>
<reference evidence="1 2" key="1">
    <citation type="journal article" date="2016" name="Nat. Commun.">
        <title>Thousands of microbial genomes shed light on interconnected biogeochemical processes in an aquifer system.</title>
        <authorList>
            <person name="Anantharaman K."/>
            <person name="Brown C.T."/>
            <person name="Hug L.A."/>
            <person name="Sharon I."/>
            <person name="Castelle C.J."/>
            <person name="Probst A.J."/>
            <person name="Thomas B.C."/>
            <person name="Singh A."/>
            <person name="Wilkins M.J."/>
            <person name="Karaoz U."/>
            <person name="Brodie E.L."/>
            <person name="Williams K.H."/>
            <person name="Hubbard S.S."/>
            <person name="Banfield J.F."/>
        </authorList>
    </citation>
    <scope>NUCLEOTIDE SEQUENCE [LARGE SCALE GENOMIC DNA]</scope>
</reference>
<evidence type="ECO:0000313" key="1">
    <source>
        <dbReference type="EMBL" id="OHA81491.1"/>
    </source>
</evidence>
<sequence>MSSQTIRTIARLRTFRIPPRNGVAQGDEYGRAGHGIALCVSCGNIHYRKQWLQPRSVSMRELNRRGTPITRTLCPACSLGARGLYEGELLLENVPPLLEEEIGRLIRGFGRRAQAHNPQHRIIAIKRERRHWRVTTTENQLAVKLAKKIQDSFKRALLTISHSREPYEVGRVRLMFS</sequence>
<evidence type="ECO:0000313" key="2">
    <source>
        <dbReference type="Proteomes" id="UP000176997"/>
    </source>
</evidence>
<dbReference type="Proteomes" id="UP000176997">
    <property type="component" value="Unassembled WGS sequence"/>
</dbReference>
<evidence type="ECO:0008006" key="3">
    <source>
        <dbReference type="Google" id="ProtNLM"/>
    </source>
</evidence>